<dbReference type="Gene3D" id="3.40.190.290">
    <property type="match status" value="1"/>
</dbReference>
<dbReference type="InterPro" id="IPR036388">
    <property type="entry name" value="WH-like_DNA-bd_sf"/>
</dbReference>
<evidence type="ECO:0000259" key="5">
    <source>
        <dbReference type="PROSITE" id="PS50931"/>
    </source>
</evidence>
<dbReference type="Proteomes" id="UP001379949">
    <property type="component" value="Unassembled WGS sequence"/>
</dbReference>
<comment type="similarity">
    <text evidence="1">Belongs to the LysR transcriptional regulatory family.</text>
</comment>
<reference evidence="6 7" key="1">
    <citation type="submission" date="2024-02" db="EMBL/GenBank/DDBJ databases">
        <title>Bacteria isolated from the canopy kelp, Nereocystis luetkeana.</title>
        <authorList>
            <person name="Pfister C.A."/>
            <person name="Younker I.T."/>
            <person name="Light S.H."/>
        </authorList>
    </citation>
    <scope>NUCLEOTIDE SEQUENCE [LARGE SCALE GENOMIC DNA]</scope>
    <source>
        <strain evidence="6 7">TI.4.07</strain>
    </source>
</reference>
<evidence type="ECO:0000256" key="1">
    <source>
        <dbReference type="ARBA" id="ARBA00009437"/>
    </source>
</evidence>
<dbReference type="RefSeq" id="WP_341567796.1">
    <property type="nucleotide sequence ID" value="NZ_JBAKAR010000012.1"/>
</dbReference>
<dbReference type="PROSITE" id="PS50931">
    <property type="entry name" value="HTH_LYSR"/>
    <property type="match status" value="1"/>
</dbReference>
<dbReference type="SUPFAM" id="SSF46785">
    <property type="entry name" value="Winged helix' DNA-binding domain"/>
    <property type="match status" value="1"/>
</dbReference>
<feature type="domain" description="HTH lysR-type" evidence="5">
    <location>
        <begin position="8"/>
        <end position="65"/>
    </location>
</feature>
<dbReference type="SUPFAM" id="SSF53850">
    <property type="entry name" value="Periplasmic binding protein-like II"/>
    <property type="match status" value="1"/>
</dbReference>
<dbReference type="Gene3D" id="1.10.10.10">
    <property type="entry name" value="Winged helix-like DNA-binding domain superfamily/Winged helix DNA-binding domain"/>
    <property type="match status" value="1"/>
</dbReference>
<dbReference type="PANTHER" id="PTHR30126:SF98">
    <property type="entry name" value="HTH-TYPE TRANSCRIPTIONAL ACTIVATOR BAUR"/>
    <property type="match status" value="1"/>
</dbReference>
<protein>
    <submittedName>
        <fullName evidence="6">LysR family transcriptional regulator</fullName>
    </submittedName>
</protein>
<sequence>MLRNVHDVDIKLLRVFYAIYEHGGFTQAQLALGISQANISAKMSKLEGRLGARLCERGASGFKLTEDGETIIAAAKRLFSALDEFQDISSSLGGELTGTLNLGIIDNAISNSNSHVDVAIANFIESAPSVNLNITIGDPSELESKLLDGSLHVAIGLFNQTNISLEYKKLYSSQHALFCGSKHEFFNLDDSEITDLEIANSRCIDRGYLESIKDLRLDLNLHTEKSNSHYNIEGVALLVLSGRYIANLPVHFALPWTRSGKMRILKPESTMANADIFAVYKAGKSLSKVTEHFISELALSHSL</sequence>
<name>A0ABU9G942_9GAMM</name>
<keyword evidence="3" id="KW-0238">DNA-binding</keyword>
<dbReference type="Pfam" id="PF03466">
    <property type="entry name" value="LysR_substrate"/>
    <property type="match status" value="1"/>
</dbReference>
<gene>
    <name evidence="6" type="ORF">V6242_13925</name>
</gene>
<evidence type="ECO:0000256" key="3">
    <source>
        <dbReference type="ARBA" id="ARBA00023125"/>
    </source>
</evidence>
<comment type="caution">
    <text evidence="6">The sequence shown here is derived from an EMBL/GenBank/DDBJ whole genome shotgun (WGS) entry which is preliminary data.</text>
</comment>
<evidence type="ECO:0000313" key="6">
    <source>
        <dbReference type="EMBL" id="MEL0614250.1"/>
    </source>
</evidence>
<organism evidence="6 7">
    <name type="scientific">Marinomonas arenicola</name>
    <dbReference type="NCBI Taxonomy" id="569601"/>
    <lineage>
        <taxon>Bacteria</taxon>
        <taxon>Pseudomonadati</taxon>
        <taxon>Pseudomonadota</taxon>
        <taxon>Gammaproteobacteria</taxon>
        <taxon>Oceanospirillales</taxon>
        <taxon>Oceanospirillaceae</taxon>
        <taxon>Marinomonas</taxon>
    </lineage>
</organism>
<dbReference type="PANTHER" id="PTHR30126">
    <property type="entry name" value="HTH-TYPE TRANSCRIPTIONAL REGULATOR"/>
    <property type="match status" value="1"/>
</dbReference>
<dbReference type="InterPro" id="IPR000847">
    <property type="entry name" value="LysR_HTH_N"/>
</dbReference>
<dbReference type="CDD" id="cd05466">
    <property type="entry name" value="PBP2_LTTR_substrate"/>
    <property type="match status" value="1"/>
</dbReference>
<evidence type="ECO:0000256" key="4">
    <source>
        <dbReference type="ARBA" id="ARBA00023163"/>
    </source>
</evidence>
<dbReference type="Pfam" id="PF00126">
    <property type="entry name" value="HTH_1"/>
    <property type="match status" value="1"/>
</dbReference>
<evidence type="ECO:0000313" key="7">
    <source>
        <dbReference type="Proteomes" id="UP001379949"/>
    </source>
</evidence>
<keyword evidence="7" id="KW-1185">Reference proteome</keyword>
<accession>A0ABU9G942</accession>
<dbReference type="EMBL" id="JBAKAR010000012">
    <property type="protein sequence ID" value="MEL0614250.1"/>
    <property type="molecule type" value="Genomic_DNA"/>
</dbReference>
<dbReference type="InterPro" id="IPR036390">
    <property type="entry name" value="WH_DNA-bd_sf"/>
</dbReference>
<keyword evidence="2" id="KW-0805">Transcription regulation</keyword>
<evidence type="ECO:0000256" key="2">
    <source>
        <dbReference type="ARBA" id="ARBA00023015"/>
    </source>
</evidence>
<dbReference type="InterPro" id="IPR005119">
    <property type="entry name" value="LysR_subst-bd"/>
</dbReference>
<keyword evidence="4" id="KW-0804">Transcription</keyword>
<proteinExistence type="inferred from homology"/>